<dbReference type="Pfam" id="PF07885">
    <property type="entry name" value="Ion_trans_2"/>
    <property type="match status" value="1"/>
</dbReference>
<dbReference type="InterPro" id="IPR014756">
    <property type="entry name" value="Ig_E-set"/>
</dbReference>
<dbReference type="GO" id="GO:0005242">
    <property type="term" value="F:inward rectifier potassium channel activity"/>
    <property type="evidence" value="ECO:0007669"/>
    <property type="project" value="InterPro"/>
</dbReference>
<keyword evidence="15" id="KW-1185">Reference proteome</keyword>
<dbReference type="InterPro" id="IPR013099">
    <property type="entry name" value="K_chnl_dom"/>
</dbReference>
<feature type="domain" description="Potassium channel" evidence="12">
    <location>
        <begin position="58"/>
        <end position="130"/>
    </location>
</feature>
<evidence type="ECO:0000259" key="12">
    <source>
        <dbReference type="Pfam" id="PF07885"/>
    </source>
</evidence>
<dbReference type="SUPFAM" id="SSF81324">
    <property type="entry name" value="Voltage-gated potassium channels"/>
    <property type="match status" value="1"/>
</dbReference>
<dbReference type="Gene3D" id="2.60.40.1400">
    <property type="entry name" value="G protein-activated inward rectifier potassium channel 1"/>
    <property type="match status" value="1"/>
</dbReference>
<reference evidence="15" key="1">
    <citation type="submission" date="2017-06" db="EMBL/GenBank/DDBJ databases">
        <authorList>
            <person name="Varghese N."/>
            <person name="Submissions S."/>
        </authorList>
    </citation>
    <scope>NUCLEOTIDE SEQUENCE [LARGE SCALE GENOMIC DNA]</scope>
    <source>
        <strain evidence="15">DSM 137</strain>
    </source>
</reference>
<dbReference type="AlphaFoldDB" id="A0A212RBY3"/>
<name>A0A212RBY3_RHOAC</name>
<proteinExistence type="predicted"/>
<evidence type="ECO:0000256" key="9">
    <source>
        <dbReference type="ARBA" id="ARBA00023136"/>
    </source>
</evidence>
<evidence type="ECO:0000256" key="4">
    <source>
        <dbReference type="ARBA" id="ARBA00022692"/>
    </source>
</evidence>
<dbReference type="PANTHER" id="PTHR11767">
    <property type="entry name" value="INWARD RECTIFIER POTASSIUM CHANNEL"/>
    <property type="match status" value="1"/>
</dbReference>
<evidence type="ECO:0000313" key="14">
    <source>
        <dbReference type="EMBL" id="SNB69736.1"/>
    </source>
</evidence>
<gene>
    <name evidence="14" type="ORF">SAMN06265338_103281</name>
</gene>
<dbReference type="GO" id="GO:0034765">
    <property type="term" value="P:regulation of monoatomic ion transmembrane transport"/>
    <property type="evidence" value="ECO:0007669"/>
    <property type="project" value="TreeGrafter"/>
</dbReference>
<keyword evidence="4 11" id="KW-0812">Transmembrane</keyword>
<evidence type="ECO:0000256" key="10">
    <source>
        <dbReference type="ARBA" id="ARBA00023303"/>
    </source>
</evidence>
<evidence type="ECO:0000313" key="15">
    <source>
        <dbReference type="Proteomes" id="UP000198418"/>
    </source>
</evidence>
<dbReference type="OrthoDB" id="9799090at2"/>
<keyword evidence="2" id="KW-0813">Transport</keyword>
<protein>
    <submittedName>
        <fullName evidence="14">Inward rectifier potassium channel</fullName>
    </submittedName>
</protein>
<evidence type="ECO:0000256" key="7">
    <source>
        <dbReference type="ARBA" id="ARBA00022989"/>
    </source>
</evidence>
<dbReference type="Proteomes" id="UP000198418">
    <property type="component" value="Unassembled WGS sequence"/>
</dbReference>
<evidence type="ECO:0000256" key="2">
    <source>
        <dbReference type="ARBA" id="ARBA00022448"/>
    </source>
</evidence>
<keyword evidence="10 14" id="KW-0407">Ion channel</keyword>
<dbReference type="PANTHER" id="PTHR11767:SF102">
    <property type="entry name" value="INWARDLY RECTIFYING POTASSIUM CHANNEL 1, ISOFORM F"/>
    <property type="match status" value="1"/>
</dbReference>
<dbReference type="Gene3D" id="1.10.287.70">
    <property type="match status" value="1"/>
</dbReference>
<keyword evidence="7 11" id="KW-1133">Transmembrane helix</keyword>
<keyword evidence="5" id="KW-0851">Voltage-gated channel</keyword>
<sequence>MIFQPTDKAKRILVADREFLARGLKPTLFGDAFHNSMRASWPAFFAGFAVYFLAMNLIFATLFQLGGDCIANARPGSFTDKFFFSVETLATVGYGDMHPADVYAHLIVTVEIFTGLSTLAVFTGLIFARFARPRARVIFADALALGPHDGRAMLMARLANARHSAVTEAEAELWFIHAEDTQEGRRYVRFHPLKLTQERNPIFALSWTLFHPIDAESPLQGLSSEDLAAMEARFLLVFNGHDEASGQRLIVRRAYMAADLRFGHVFSDIVTPAQQEGDPPEVDYRKIHLTEAAAP</sequence>
<keyword evidence="9 11" id="KW-0472">Membrane</keyword>
<evidence type="ECO:0000256" key="11">
    <source>
        <dbReference type="SAM" id="Phobius"/>
    </source>
</evidence>
<feature type="transmembrane region" description="Helical" evidence="11">
    <location>
        <begin position="43"/>
        <end position="65"/>
    </location>
</feature>
<dbReference type="RefSeq" id="WP_088520392.1">
    <property type="nucleotide sequence ID" value="NZ_FYDG01000003.1"/>
</dbReference>
<dbReference type="InterPro" id="IPR041647">
    <property type="entry name" value="IRK_C"/>
</dbReference>
<evidence type="ECO:0000256" key="6">
    <source>
        <dbReference type="ARBA" id="ARBA00022958"/>
    </source>
</evidence>
<keyword evidence="3" id="KW-0633">Potassium transport</keyword>
<evidence type="ECO:0000256" key="8">
    <source>
        <dbReference type="ARBA" id="ARBA00023065"/>
    </source>
</evidence>
<dbReference type="GO" id="GO:1990573">
    <property type="term" value="P:potassium ion import across plasma membrane"/>
    <property type="evidence" value="ECO:0007669"/>
    <property type="project" value="TreeGrafter"/>
</dbReference>
<feature type="domain" description="Inward rectifier potassium channel C-terminal" evidence="13">
    <location>
        <begin position="138"/>
        <end position="291"/>
    </location>
</feature>
<evidence type="ECO:0000259" key="13">
    <source>
        <dbReference type="Pfam" id="PF17655"/>
    </source>
</evidence>
<evidence type="ECO:0000256" key="3">
    <source>
        <dbReference type="ARBA" id="ARBA00022538"/>
    </source>
</evidence>
<dbReference type="Pfam" id="PF17655">
    <property type="entry name" value="IRK_C"/>
    <property type="match status" value="1"/>
</dbReference>
<feature type="transmembrane region" description="Helical" evidence="11">
    <location>
        <begin position="102"/>
        <end position="128"/>
    </location>
</feature>
<dbReference type="GO" id="GO:0005886">
    <property type="term" value="C:plasma membrane"/>
    <property type="evidence" value="ECO:0007669"/>
    <property type="project" value="TreeGrafter"/>
</dbReference>
<keyword evidence="8" id="KW-0406">Ion transport</keyword>
<dbReference type="InterPro" id="IPR016449">
    <property type="entry name" value="K_chnl_inward-rec_Kir"/>
</dbReference>
<dbReference type="InterPro" id="IPR013518">
    <property type="entry name" value="K_chnl_inward-rec_Kir_cyto"/>
</dbReference>
<comment type="subcellular location">
    <subcellularLocation>
        <location evidence="1">Membrane</location>
        <topology evidence="1">Multi-pass membrane protein</topology>
    </subcellularLocation>
</comment>
<accession>A0A212RBY3</accession>
<dbReference type="GO" id="GO:0034702">
    <property type="term" value="C:monoatomic ion channel complex"/>
    <property type="evidence" value="ECO:0007669"/>
    <property type="project" value="UniProtKB-KW"/>
</dbReference>
<keyword evidence="6" id="KW-0630">Potassium</keyword>
<dbReference type="SUPFAM" id="SSF81296">
    <property type="entry name" value="E set domains"/>
    <property type="match status" value="1"/>
</dbReference>
<evidence type="ECO:0000256" key="5">
    <source>
        <dbReference type="ARBA" id="ARBA00022882"/>
    </source>
</evidence>
<evidence type="ECO:0000256" key="1">
    <source>
        <dbReference type="ARBA" id="ARBA00004141"/>
    </source>
</evidence>
<dbReference type="EMBL" id="FYDG01000003">
    <property type="protein sequence ID" value="SNB69736.1"/>
    <property type="molecule type" value="Genomic_DNA"/>
</dbReference>
<organism evidence="14 15">
    <name type="scientific">Rhodoblastus acidophilus</name>
    <name type="common">Rhodopseudomonas acidophila</name>
    <dbReference type="NCBI Taxonomy" id="1074"/>
    <lineage>
        <taxon>Bacteria</taxon>
        <taxon>Pseudomonadati</taxon>
        <taxon>Pseudomonadota</taxon>
        <taxon>Alphaproteobacteria</taxon>
        <taxon>Hyphomicrobiales</taxon>
        <taxon>Rhodoblastaceae</taxon>
        <taxon>Rhodoblastus</taxon>
    </lineage>
</organism>